<comment type="caution">
    <text evidence="2">The sequence shown here is derived from an EMBL/GenBank/DDBJ whole genome shotgun (WGS) entry which is preliminary data.</text>
</comment>
<evidence type="ECO:0000313" key="2">
    <source>
        <dbReference type="EMBL" id="MEC3862268.1"/>
    </source>
</evidence>
<protein>
    <submittedName>
        <fullName evidence="2">DUF1353 domain-containing protein</fullName>
    </submittedName>
</protein>
<sequence length="246" mass="27069">MTDTPSSRFKRARKTLLIGGGAVVVLAGLGYWAFPVPPALSCGGVPEKGRCLFLGAPLQIAGTPVFLPPKQQAFFPTQAPLEFIDARGTVWIAPPNTLTDGATIPPYFEPLVGDRQSREYLLAAALHDAYCGIGNDALETFQTRPWPEVHRMFYEALLVNGTTPAKAKIMFAAVYLGGPRWNDPERSLDRVSVAALQQELEWCLKWLDGADPSVDRIEEWMRGREAALRNGTQAEPDWEALFADRA</sequence>
<keyword evidence="1" id="KW-0812">Transmembrane</keyword>
<dbReference type="EMBL" id="JAYLLH010000019">
    <property type="protein sequence ID" value="MEC3862268.1"/>
    <property type="molecule type" value="Genomic_DNA"/>
</dbReference>
<proteinExistence type="predicted"/>
<keyword evidence="1" id="KW-1133">Transmembrane helix</keyword>
<dbReference type="Pfam" id="PF07087">
    <property type="entry name" value="DUF1353"/>
    <property type="match status" value="1"/>
</dbReference>
<evidence type="ECO:0000256" key="1">
    <source>
        <dbReference type="SAM" id="Phobius"/>
    </source>
</evidence>
<accession>A0ABU6HLE1</accession>
<dbReference type="Proteomes" id="UP001348149">
    <property type="component" value="Unassembled WGS sequence"/>
</dbReference>
<keyword evidence="1" id="KW-0472">Membrane</keyword>
<gene>
    <name evidence="2" type="ORF">VK792_13320</name>
</gene>
<organism evidence="2 3">
    <name type="scientific">Mesobacterium hydrothermale</name>
    <dbReference type="NCBI Taxonomy" id="3111907"/>
    <lineage>
        <taxon>Bacteria</taxon>
        <taxon>Pseudomonadati</taxon>
        <taxon>Pseudomonadota</taxon>
        <taxon>Alphaproteobacteria</taxon>
        <taxon>Rhodobacterales</taxon>
        <taxon>Roseobacteraceae</taxon>
        <taxon>Mesobacterium</taxon>
    </lineage>
</organism>
<dbReference type="RefSeq" id="WP_326298005.1">
    <property type="nucleotide sequence ID" value="NZ_JAYLLH010000019.1"/>
</dbReference>
<dbReference type="InterPro" id="IPR010767">
    <property type="entry name" value="Phage_CGC-2007_Cje0229"/>
</dbReference>
<feature type="transmembrane region" description="Helical" evidence="1">
    <location>
        <begin position="16"/>
        <end position="34"/>
    </location>
</feature>
<evidence type="ECO:0000313" key="3">
    <source>
        <dbReference type="Proteomes" id="UP001348149"/>
    </source>
</evidence>
<keyword evidence="3" id="KW-1185">Reference proteome</keyword>
<reference evidence="2 3" key="1">
    <citation type="submission" date="2024-01" db="EMBL/GenBank/DDBJ databases">
        <title>Mesobacterium rodlantinim sp. nov., isolated from shallow sea hydrothermal systems off Kueishantao Island.</title>
        <authorList>
            <person name="Su Z."/>
            <person name="Tang K."/>
        </authorList>
    </citation>
    <scope>NUCLEOTIDE SEQUENCE [LARGE SCALE GENOMIC DNA]</scope>
    <source>
        <strain evidence="2 3">TK19101</strain>
    </source>
</reference>
<name>A0ABU6HLE1_9RHOB</name>